<dbReference type="Pfam" id="PF13966">
    <property type="entry name" value="zf-RVT"/>
    <property type="match status" value="1"/>
</dbReference>
<dbReference type="Proteomes" id="UP000289738">
    <property type="component" value="Chromosome B06"/>
</dbReference>
<dbReference type="EMBL" id="SDMP01000016">
    <property type="protein sequence ID" value="RYR04899.1"/>
    <property type="molecule type" value="Genomic_DNA"/>
</dbReference>
<organism evidence="2 3">
    <name type="scientific">Arachis hypogaea</name>
    <name type="common">Peanut</name>
    <dbReference type="NCBI Taxonomy" id="3818"/>
    <lineage>
        <taxon>Eukaryota</taxon>
        <taxon>Viridiplantae</taxon>
        <taxon>Streptophyta</taxon>
        <taxon>Embryophyta</taxon>
        <taxon>Tracheophyta</taxon>
        <taxon>Spermatophyta</taxon>
        <taxon>Magnoliopsida</taxon>
        <taxon>eudicotyledons</taxon>
        <taxon>Gunneridae</taxon>
        <taxon>Pentapetalae</taxon>
        <taxon>rosids</taxon>
        <taxon>fabids</taxon>
        <taxon>Fabales</taxon>
        <taxon>Fabaceae</taxon>
        <taxon>Papilionoideae</taxon>
        <taxon>50 kb inversion clade</taxon>
        <taxon>dalbergioids sensu lato</taxon>
        <taxon>Dalbergieae</taxon>
        <taxon>Pterocarpus clade</taxon>
        <taxon>Arachis</taxon>
    </lineage>
</organism>
<evidence type="ECO:0000259" key="1">
    <source>
        <dbReference type="Pfam" id="PF13966"/>
    </source>
</evidence>
<gene>
    <name evidence="2" type="ORF">Ahy_B06g084709</name>
</gene>
<protein>
    <recommendedName>
        <fullName evidence="1">Reverse transcriptase zinc-binding domain-containing protein</fullName>
    </recommendedName>
</protein>
<reference evidence="2 3" key="1">
    <citation type="submission" date="2019-01" db="EMBL/GenBank/DDBJ databases">
        <title>Sequencing of cultivated peanut Arachis hypogaea provides insights into genome evolution and oil improvement.</title>
        <authorList>
            <person name="Chen X."/>
        </authorList>
    </citation>
    <scope>NUCLEOTIDE SEQUENCE [LARGE SCALE GENOMIC DNA]</scope>
    <source>
        <strain evidence="3">cv. Fuhuasheng</strain>
        <tissue evidence="2">Leaves</tissue>
    </source>
</reference>
<evidence type="ECO:0000313" key="3">
    <source>
        <dbReference type="Proteomes" id="UP000289738"/>
    </source>
</evidence>
<dbReference type="AlphaFoldDB" id="A0A444YSK1"/>
<comment type="caution">
    <text evidence="2">The sequence shown here is derived from an EMBL/GenBank/DDBJ whole genome shotgun (WGS) entry which is preliminary data.</text>
</comment>
<name>A0A444YSK1_ARAHY</name>
<dbReference type="InterPro" id="IPR026960">
    <property type="entry name" value="RVT-Znf"/>
</dbReference>
<proteinExistence type="predicted"/>
<feature type="domain" description="Reverse transcriptase zinc-binding" evidence="1">
    <location>
        <begin position="197"/>
        <end position="281"/>
    </location>
</feature>
<keyword evidence="3" id="KW-1185">Reference proteome</keyword>
<sequence>MRIVQKEQWEAFKVEKRMRGGMMKNLASPSSIITVQNQPDMDINMATRISHSQEKNLQDKPPDPIIKDPAVLLRKPEGTLEESGAYEILMNEKWILLDLGYSGYPFTYKKGNLVERLDRGLSNMDWKIRFPDARMKHLPISKNRILKRLQVSSDWDKDKLKEWLPDSIVGKIRALSPPFPWKGHDFVAWAPTSDGTFSLKSYSSLNDEHNDPDKIFKLIWKWGGPERICSFMWLVANYTILTNMERMRRYLATEANCPRCNRQEECTLHVLRDCSYAKCVWSLLNPHEVVADFFNLSIKDWLAQNLLARSDSACKFGVTVSSLWFYRNSLIF</sequence>
<evidence type="ECO:0000313" key="2">
    <source>
        <dbReference type="EMBL" id="RYR04899.1"/>
    </source>
</evidence>
<accession>A0A444YSK1</accession>